<keyword evidence="3" id="KW-1185">Reference proteome</keyword>
<evidence type="ECO:0000313" key="4">
    <source>
        <dbReference type="Proteomes" id="UP000662466"/>
    </source>
</evidence>
<dbReference type="EMBL" id="JACBAD010001758">
    <property type="protein sequence ID" value="KAF7134150.1"/>
    <property type="molecule type" value="Genomic_DNA"/>
</dbReference>
<comment type="caution">
    <text evidence="2">The sequence shown here is derived from an EMBL/GenBank/DDBJ whole genome shotgun (WGS) entry which is preliminary data.</text>
</comment>
<evidence type="ECO:0000313" key="1">
    <source>
        <dbReference type="EMBL" id="KAF7134150.1"/>
    </source>
</evidence>
<accession>A0A8H6UZC0</accession>
<sequence length="93" mass="10894">MVEVQTLTQPDIQYHPDHEKYLARVRRKATEDLPKSLPPGLPEKLSSPLVWKGKDIEKQDNWIYKLNDSQREEIHTELNSFKGEYADLVYGMP</sequence>
<dbReference type="Proteomes" id="UP000630445">
    <property type="component" value="Unassembled WGS sequence"/>
</dbReference>
<name>A0A8H6UZC0_9EURO</name>
<dbReference type="EMBL" id="JACBAF010001868">
    <property type="protein sequence ID" value="KAF7172317.1"/>
    <property type="molecule type" value="Genomic_DNA"/>
</dbReference>
<dbReference type="AlphaFoldDB" id="A0A8H6UZC0"/>
<proteinExistence type="predicted"/>
<dbReference type="Proteomes" id="UP000662466">
    <property type="component" value="Unassembled WGS sequence"/>
</dbReference>
<organism evidence="2 4">
    <name type="scientific">Aspergillus hiratsukae</name>
    <dbReference type="NCBI Taxonomy" id="1194566"/>
    <lineage>
        <taxon>Eukaryota</taxon>
        <taxon>Fungi</taxon>
        <taxon>Dikarya</taxon>
        <taxon>Ascomycota</taxon>
        <taxon>Pezizomycotina</taxon>
        <taxon>Eurotiomycetes</taxon>
        <taxon>Eurotiomycetidae</taxon>
        <taxon>Eurotiales</taxon>
        <taxon>Aspergillaceae</taxon>
        <taxon>Aspergillus</taxon>
        <taxon>Aspergillus subgen. Fumigati</taxon>
    </lineage>
</organism>
<gene>
    <name evidence="1" type="ORF">CNMCM5793_005829</name>
    <name evidence="2" type="ORF">CNMCM6106_006559</name>
</gene>
<protein>
    <submittedName>
        <fullName evidence="2">Uncharacterized protein</fullName>
    </submittedName>
</protein>
<evidence type="ECO:0000313" key="3">
    <source>
        <dbReference type="Proteomes" id="UP000630445"/>
    </source>
</evidence>
<evidence type="ECO:0000313" key="2">
    <source>
        <dbReference type="EMBL" id="KAF7172317.1"/>
    </source>
</evidence>
<reference evidence="2" key="1">
    <citation type="submission" date="2020-06" db="EMBL/GenBank/DDBJ databases">
        <title>Draft genome sequences of strains closely related to Aspergillus parafelis and Aspergillus hiratsukae.</title>
        <authorList>
            <person name="Dos Santos R.A.C."/>
            <person name="Rivero-Menendez O."/>
            <person name="Steenwyk J.L."/>
            <person name="Mead M.E."/>
            <person name="Goldman G.H."/>
            <person name="Alastruey-Izquierdo A."/>
            <person name="Rokas A."/>
        </authorList>
    </citation>
    <scope>NUCLEOTIDE SEQUENCE</scope>
    <source>
        <strain evidence="1">CNM-CM5793</strain>
        <strain evidence="2">CNM-CM6106</strain>
    </source>
</reference>
<dbReference type="OrthoDB" id="272271at2759"/>